<keyword evidence="7" id="KW-1185">Reference proteome</keyword>
<protein>
    <submittedName>
        <fullName evidence="8">von Willebrand factor A domain-containing protein 7-like</fullName>
    </submittedName>
</protein>
<dbReference type="InParanoid" id="A0A6P8IPA8"/>
<evidence type="ECO:0000256" key="4">
    <source>
        <dbReference type="SAM" id="MobiDB-lite"/>
    </source>
</evidence>
<keyword evidence="2" id="KW-0964">Secreted</keyword>
<dbReference type="GeneID" id="116303305"/>
<dbReference type="InterPro" id="IPR036465">
    <property type="entry name" value="vWFA_dom_sf"/>
</dbReference>
<dbReference type="RefSeq" id="XP_031568687.1">
    <property type="nucleotide sequence ID" value="XM_031712827.1"/>
</dbReference>
<feature type="region of interest" description="Disordered" evidence="4">
    <location>
        <begin position="60"/>
        <end position="79"/>
    </location>
</feature>
<keyword evidence="3 5" id="KW-0732">Signal</keyword>
<dbReference type="SUPFAM" id="SSF53300">
    <property type="entry name" value="vWA-like"/>
    <property type="match status" value="1"/>
</dbReference>
<evidence type="ECO:0000256" key="5">
    <source>
        <dbReference type="SAM" id="SignalP"/>
    </source>
</evidence>
<sequence length="704" mass="77481">MSLLKLSAAFGLVLVLAAQMAFTMDFSAMNFARDTMMQFSRGTERTVQVLKPDLKTVKRKKTTTTGWGRGRTRRLRPKTKSTTKLVFVRQTKTYRARSTPSNAFLEALTTIERGVANAKAQKRIRYSSAKLQKMKKTIELAVRNRLLTYGRHKLGETLFVIKEHNSSRISRSRRSTQNEASVFINDLKRTLGQAQFDKFMAVMGDVTLMFAIDTTGSMADEIDTAKRIAVDVINYPRENPVNYILSPFSDPTTGPVTFKETTEGALFVDAISKLKAKGGRDCPELTMKGILDAMYEGPDWGSPLYVFTDASAKDATPENIAEVKSMAKYLGVTINFFTTGQCSGSSVTDSPFMQIAEATSGQMLSLTSTTELKNLNGFTGSVLGGSNIISSGSNISNRKKRAALTASRYSIKIDDSIGKMSICVTTDRPNQGAAISLTDSQGVTITSGKVSMSKVSIYEIASPRVGTWTLVIPPSAGLHNYFVKSTSDSNIDFEYYFLRTIRRPPSEVPIPEPLLGRPSKLVLTVAGAEKIRKNSVVLELITKYGKHIQDIQLTPDSRGVRYTATFTPPSRPFKLKIKGTTNSGNQFERVSRNIVEPKSIQLRVLHSSNDFTLRRGTSSTVTFHLYNAANVNKVVNIRVKDRLGYARVQGNVRTVRRGRATFFRITFTTPAGANIGTSDTAVVSLSVNNGAERLSQPLQLIVVA</sequence>
<dbReference type="Gene3D" id="3.40.50.410">
    <property type="entry name" value="von Willebrand factor, type A domain"/>
    <property type="match status" value="1"/>
</dbReference>
<dbReference type="PANTHER" id="PTHR14905">
    <property type="entry name" value="NG37"/>
    <property type="match status" value="1"/>
</dbReference>
<dbReference type="Pfam" id="PF25106">
    <property type="entry name" value="VWA_4"/>
    <property type="match status" value="1"/>
</dbReference>
<dbReference type="FunCoup" id="A0A6P8IPA8">
    <property type="interactions" value="5"/>
</dbReference>
<gene>
    <name evidence="8" type="primary">LOC116303305</name>
</gene>
<dbReference type="KEGG" id="aten:116303305"/>
<evidence type="ECO:0000259" key="6">
    <source>
        <dbReference type="Pfam" id="PF25106"/>
    </source>
</evidence>
<comment type="subcellular location">
    <subcellularLocation>
        <location evidence="1">Secreted</location>
    </subcellularLocation>
</comment>
<name>A0A6P8IPA8_ACTTE</name>
<proteinExistence type="predicted"/>
<dbReference type="Proteomes" id="UP000515163">
    <property type="component" value="Unplaced"/>
</dbReference>
<feature type="chain" id="PRO_5028364916" evidence="5">
    <location>
        <begin position="24"/>
        <end position="704"/>
    </location>
</feature>
<dbReference type="InterPro" id="IPR052577">
    <property type="entry name" value="VWA7"/>
</dbReference>
<dbReference type="OrthoDB" id="5975513at2759"/>
<reference evidence="8" key="1">
    <citation type="submission" date="2025-08" db="UniProtKB">
        <authorList>
            <consortium name="RefSeq"/>
        </authorList>
    </citation>
    <scope>IDENTIFICATION</scope>
    <source>
        <tissue evidence="8">Tentacle</tissue>
    </source>
</reference>
<evidence type="ECO:0000256" key="3">
    <source>
        <dbReference type="ARBA" id="ARBA00022729"/>
    </source>
</evidence>
<feature type="signal peptide" evidence="5">
    <location>
        <begin position="1"/>
        <end position="23"/>
    </location>
</feature>
<dbReference type="InterPro" id="IPR056861">
    <property type="entry name" value="HMCN1-like_VWA"/>
</dbReference>
<evidence type="ECO:0000256" key="1">
    <source>
        <dbReference type="ARBA" id="ARBA00004613"/>
    </source>
</evidence>
<feature type="compositionally biased region" description="Basic residues" evidence="4">
    <location>
        <begin position="70"/>
        <end position="79"/>
    </location>
</feature>
<evidence type="ECO:0000313" key="7">
    <source>
        <dbReference type="Proteomes" id="UP000515163"/>
    </source>
</evidence>
<dbReference type="PANTHER" id="PTHR14905:SF7">
    <property type="entry name" value="VON WILLEBRAND FACTOR A DOMAIN-CONTAINING PROTEIN 7"/>
    <property type="match status" value="1"/>
</dbReference>
<evidence type="ECO:0000256" key="2">
    <source>
        <dbReference type="ARBA" id="ARBA00022525"/>
    </source>
</evidence>
<evidence type="ECO:0000313" key="8">
    <source>
        <dbReference type="RefSeq" id="XP_031568687.1"/>
    </source>
</evidence>
<feature type="domain" description="Hemicentin-1-like von Willebrand factor A" evidence="6">
    <location>
        <begin position="208"/>
        <end position="367"/>
    </location>
</feature>
<organism evidence="7 8">
    <name type="scientific">Actinia tenebrosa</name>
    <name type="common">Australian red waratah sea anemone</name>
    <dbReference type="NCBI Taxonomy" id="6105"/>
    <lineage>
        <taxon>Eukaryota</taxon>
        <taxon>Metazoa</taxon>
        <taxon>Cnidaria</taxon>
        <taxon>Anthozoa</taxon>
        <taxon>Hexacorallia</taxon>
        <taxon>Actiniaria</taxon>
        <taxon>Actiniidae</taxon>
        <taxon>Actinia</taxon>
    </lineage>
</organism>
<accession>A0A6P8IPA8</accession>
<dbReference type="AlphaFoldDB" id="A0A6P8IPA8"/>